<dbReference type="Proteomes" id="UP000231279">
    <property type="component" value="Unassembled WGS sequence"/>
</dbReference>
<dbReference type="OrthoDB" id="10558175at2759"/>
<sequence length="118" mass="13680">MKMYEKKQNKRDNYLNNPEGETSKQKIPRGRIFPISYPQMASDKEIVNQLCMGKKGRTHSTPRTSYPTRERQLPTKSEVICCYPYIPQDPLICFAYPPSSTQVTMDCRLLETDNASRV</sequence>
<dbReference type="EMBL" id="NKXS01003538">
    <property type="protein sequence ID" value="PIN09436.1"/>
    <property type="molecule type" value="Genomic_DNA"/>
</dbReference>
<reference evidence="3" key="1">
    <citation type="journal article" date="2018" name="Gigascience">
        <title>Genome assembly of the Pink Ipe (Handroanthus impetiginosus, Bignoniaceae), a highly valued, ecologically keystone Neotropical timber forest tree.</title>
        <authorList>
            <person name="Silva-Junior O.B."/>
            <person name="Grattapaglia D."/>
            <person name="Novaes E."/>
            <person name="Collevatti R.G."/>
        </authorList>
    </citation>
    <scope>NUCLEOTIDE SEQUENCE [LARGE SCALE GENOMIC DNA]</scope>
    <source>
        <strain evidence="3">cv. UFG-1</strain>
    </source>
</reference>
<name>A0A2G9GVW9_9LAMI</name>
<evidence type="ECO:0000313" key="3">
    <source>
        <dbReference type="Proteomes" id="UP000231279"/>
    </source>
</evidence>
<dbReference type="AlphaFoldDB" id="A0A2G9GVW9"/>
<keyword evidence="3" id="KW-1185">Reference proteome</keyword>
<comment type="caution">
    <text evidence="2">The sequence shown here is derived from an EMBL/GenBank/DDBJ whole genome shotgun (WGS) entry which is preliminary data.</text>
</comment>
<feature type="region of interest" description="Disordered" evidence="1">
    <location>
        <begin position="1"/>
        <end position="30"/>
    </location>
</feature>
<accession>A0A2G9GVW9</accession>
<evidence type="ECO:0000313" key="2">
    <source>
        <dbReference type="EMBL" id="PIN09436.1"/>
    </source>
</evidence>
<gene>
    <name evidence="2" type="ORF">CDL12_17975</name>
</gene>
<protein>
    <submittedName>
        <fullName evidence="2">Uncharacterized protein</fullName>
    </submittedName>
</protein>
<organism evidence="2 3">
    <name type="scientific">Handroanthus impetiginosus</name>
    <dbReference type="NCBI Taxonomy" id="429701"/>
    <lineage>
        <taxon>Eukaryota</taxon>
        <taxon>Viridiplantae</taxon>
        <taxon>Streptophyta</taxon>
        <taxon>Embryophyta</taxon>
        <taxon>Tracheophyta</taxon>
        <taxon>Spermatophyta</taxon>
        <taxon>Magnoliopsida</taxon>
        <taxon>eudicotyledons</taxon>
        <taxon>Gunneridae</taxon>
        <taxon>Pentapetalae</taxon>
        <taxon>asterids</taxon>
        <taxon>lamiids</taxon>
        <taxon>Lamiales</taxon>
        <taxon>Bignoniaceae</taxon>
        <taxon>Crescentiina</taxon>
        <taxon>Tabebuia alliance</taxon>
        <taxon>Handroanthus</taxon>
    </lineage>
</organism>
<feature type="compositionally biased region" description="Basic and acidic residues" evidence="1">
    <location>
        <begin position="1"/>
        <end position="13"/>
    </location>
</feature>
<proteinExistence type="predicted"/>
<evidence type="ECO:0000256" key="1">
    <source>
        <dbReference type="SAM" id="MobiDB-lite"/>
    </source>
</evidence>